<protein>
    <submittedName>
        <fullName evidence="1">Uncharacterized protein</fullName>
    </submittedName>
</protein>
<evidence type="ECO:0000313" key="1">
    <source>
        <dbReference type="EMBL" id="KAH0748453.1"/>
    </source>
</evidence>
<proteinExistence type="predicted"/>
<dbReference type="Proteomes" id="UP000826656">
    <property type="component" value="Unassembled WGS sequence"/>
</dbReference>
<comment type="caution">
    <text evidence="1">The sequence shown here is derived from an EMBL/GenBank/DDBJ whole genome shotgun (WGS) entry which is preliminary data.</text>
</comment>
<dbReference type="PANTHER" id="PTHR11439:SF483">
    <property type="entry name" value="PEPTIDE SYNTHASE GLIP-LIKE, PUTATIVE (AFU_ORTHOLOGUE AFUA_3G12920)-RELATED"/>
    <property type="match status" value="1"/>
</dbReference>
<sequence length="80" mass="9218">MKRESLRLHIVQSSDSNLYMYVNVDCASDPNDRISTSGYIFFFGQNPESWSSRKQRAVAHLYIEVEYKSVANAPAEITWV</sequence>
<keyword evidence="2" id="KW-1185">Reference proteome</keyword>
<dbReference type="EMBL" id="JAIVGD010000019">
    <property type="protein sequence ID" value="KAH0748453.1"/>
    <property type="molecule type" value="Genomic_DNA"/>
</dbReference>
<evidence type="ECO:0000313" key="2">
    <source>
        <dbReference type="Proteomes" id="UP000826656"/>
    </source>
</evidence>
<name>A0ABQ7UGZ8_SOLTU</name>
<accession>A0ABQ7UGZ8</accession>
<dbReference type="PANTHER" id="PTHR11439">
    <property type="entry name" value="GAG-POL-RELATED RETROTRANSPOSON"/>
    <property type="match status" value="1"/>
</dbReference>
<reference evidence="1 2" key="1">
    <citation type="journal article" date="2021" name="bioRxiv">
        <title>Chromosome-scale and haplotype-resolved genome assembly of a tetraploid potato cultivar.</title>
        <authorList>
            <person name="Sun H."/>
            <person name="Jiao W.-B."/>
            <person name="Krause K."/>
            <person name="Campoy J.A."/>
            <person name="Goel M."/>
            <person name="Folz-Donahue K."/>
            <person name="Kukat C."/>
            <person name="Huettel B."/>
            <person name="Schneeberger K."/>
        </authorList>
    </citation>
    <scope>NUCLEOTIDE SEQUENCE [LARGE SCALE GENOMIC DNA]</scope>
    <source>
        <strain evidence="1">SolTubOtavaFocal</strain>
        <tissue evidence="1">Leaves</tissue>
    </source>
</reference>
<organism evidence="1 2">
    <name type="scientific">Solanum tuberosum</name>
    <name type="common">Potato</name>
    <dbReference type="NCBI Taxonomy" id="4113"/>
    <lineage>
        <taxon>Eukaryota</taxon>
        <taxon>Viridiplantae</taxon>
        <taxon>Streptophyta</taxon>
        <taxon>Embryophyta</taxon>
        <taxon>Tracheophyta</taxon>
        <taxon>Spermatophyta</taxon>
        <taxon>Magnoliopsida</taxon>
        <taxon>eudicotyledons</taxon>
        <taxon>Gunneridae</taxon>
        <taxon>Pentapetalae</taxon>
        <taxon>asterids</taxon>
        <taxon>lamiids</taxon>
        <taxon>Solanales</taxon>
        <taxon>Solanaceae</taxon>
        <taxon>Solanoideae</taxon>
        <taxon>Solaneae</taxon>
        <taxon>Solanum</taxon>
    </lineage>
</organism>
<gene>
    <name evidence="1" type="ORF">KY290_027685</name>
</gene>